<sequence length="480" mass="52711">MKTRYETVIGLEVHVQLTTATKIFCGCSTAFGQSPNSQTCPVCLGLPGALPVLNREVVNAAIKTGLATNCRIAPYSIFARKNYFYPDLPKGYQISQFELPICEHGWLDISGEEFDPKRVGITRIHMEEDAGKLLHGASAGSLVDLNRACTPLLEVVSEPDMRSAAEAIAYLKQLHQIVVYLGVCDGNLEEGSFRCDANVSVRPVGQVELGTRAELKNLNSFRFIKQAIDFEVERQIELIEEGGKVVQETRLFDPDAGVTRSMRGKEQAHDYRYFPDPDLLPLEVSQDWIDEVRAALPELPGQKRQRYEEDLGLPAYDAAVLAAERPVAEYFEALVAQHNHPKLCSNWVMGEVLAAVKEHDVTIASCPVTPALLAGILKRIEDNTISGKIAKTVFSAIWQSGKSADEVIAEKGLKQVSDSGALDALIDEVIAANPTEVTEYLGGKEKLMGFFVGQVMKASKGKANPGLVNKLLKERLQQKT</sequence>
<dbReference type="AlphaFoldDB" id="A0A8J6QYC4"/>
<evidence type="ECO:0000313" key="13">
    <source>
        <dbReference type="EMBL" id="MBD1401118.1"/>
    </source>
</evidence>
<dbReference type="GO" id="GO:0050567">
    <property type="term" value="F:glutaminyl-tRNA synthase (glutamine-hydrolyzing) activity"/>
    <property type="evidence" value="ECO:0007669"/>
    <property type="project" value="UniProtKB-UniRule"/>
</dbReference>
<keyword evidence="4 11" id="KW-0436">Ligase</keyword>
<protein>
    <recommendedName>
        <fullName evidence="3 11">Aspartyl/glutamyl-tRNA(Asn/Gln) amidotransferase subunit B</fullName>
        <shortName evidence="11">Asp/Glu-ADT subunit B</shortName>
        <ecNumber evidence="11">6.3.5.-</ecNumber>
    </recommendedName>
</protein>
<dbReference type="GO" id="GO:0005524">
    <property type="term" value="F:ATP binding"/>
    <property type="evidence" value="ECO:0007669"/>
    <property type="project" value="UniProtKB-KW"/>
</dbReference>
<evidence type="ECO:0000256" key="5">
    <source>
        <dbReference type="ARBA" id="ARBA00022741"/>
    </source>
</evidence>
<comment type="similarity">
    <text evidence="1 11">Belongs to the GatB/GatE family. GatB subfamily.</text>
</comment>
<evidence type="ECO:0000256" key="7">
    <source>
        <dbReference type="ARBA" id="ARBA00022917"/>
    </source>
</evidence>
<dbReference type="RefSeq" id="WP_191156371.1">
    <property type="nucleotide sequence ID" value="NZ_JACWUN010000011.1"/>
</dbReference>
<dbReference type="InterPro" id="IPR003789">
    <property type="entry name" value="Asn/Gln_tRNA_amidoTrase-B-like"/>
</dbReference>
<dbReference type="InterPro" id="IPR023168">
    <property type="entry name" value="GatB_Yqey_C_2"/>
</dbReference>
<comment type="catalytic activity">
    <reaction evidence="9 11">
        <text>L-aspartyl-tRNA(Asn) + L-glutamine + ATP + H2O = L-asparaginyl-tRNA(Asn) + L-glutamate + ADP + phosphate + 2 H(+)</text>
        <dbReference type="Rhea" id="RHEA:14513"/>
        <dbReference type="Rhea" id="RHEA-COMP:9674"/>
        <dbReference type="Rhea" id="RHEA-COMP:9677"/>
        <dbReference type="ChEBI" id="CHEBI:15377"/>
        <dbReference type="ChEBI" id="CHEBI:15378"/>
        <dbReference type="ChEBI" id="CHEBI:29985"/>
        <dbReference type="ChEBI" id="CHEBI:30616"/>
        <dbReference type="ChEBI" id="CHEBI:43474"/>
        <dbReference type="ChEBI" id="CHEBI:58359"/>
        <dbReference type="ChEBI" id="CHEBI:78515"/>
        <dbReference type="ChEBI" id="CHEBI:78516"/>
        <dbReference type="ChEBI" id="CHEBI:456216"/>
    </reaction>
</comment>
<dbReference type="Pfam" id="PF02934">
    <property type="entry name" value="GatB_N"/>
    <property type="match status" value="1"/>
</dbReference>
<dbReference type="PANTHER" id="PTHR11659:SF0">
    <property type="entry name" value="GLUTAMYL-TRNA(GLN) AMIDOTRANSFERASE SUBUNIT B, MITOCHONDRIAL"/>
    <property type="match status" value="1"/>
</dbReference>
<dbReference type="SUPFAM" id="SSF55931">
    <property type="entry name" value="Glutamine synthetase/guanido kinase"/>
    <property type="match status" value="1"/>
</dbReference>
<keyword evidence="5 11" id="KW-0547">Nucleotide-binding</keyword>
<dbReference type="NCBIfam" id="NF004014">
    <property type="entry name" value="PRK05477.1-4"/>
    <property type="match status" value="1"/>
</dbReference>
<evidence type="ECO:0000313" key="14">
    <source>
        <dbReference type="Proteomes" id="UP000632828"/>
    </source>
</evidence>
<comment type="subunit">
    <text evidence="2 11">Heterotrimer of A, B and C subunits.</text>
</comment>
<dbReference type="HAMAP" id="MF_00121">
    <property type="entry name" value="GatB"/>
    <property type="match status" value="1"/>
</dbReference>
<keyword evidence="6 11" id="KW-0067">ATP-binding</keyword>
<dbReference type="EC" id="6.3.5.-" evidence="11"/>
<dbReference type="InterPro" id="IPR017958">
    <property type="entry name" value="Gln-tRNA_amidoTrfase_suB_CS"/>
</dbReference>
<dbReference type="Gene3D" id="1.10.150.380">
    <property type="entry name" value="GatB domain, N-terminal subdomain"/>
    <property type="match status" value="1"/>
</dbReference>
<evidence type="ECO:0000256" key="8">
    <source>
        <dbReference type="ARBA" id="ARBA00024799"/>
    </source>
</evidence>
<dbReference type="InterPro" id="IPR018027">
    <property type="entry name" value="Asn/Gln_amidotransferase"/>
</dbReference>
<evidence type="ECO:0000256" key="11">
    <source>
        <dbReference type="HAMAP-Rule" id="MF_00121"/>
    </source>
</evidence>
<dbReference type="InterPro" id="IPR014746">
    <property type="entry name" value="Gln_synth/guanido_kin_cat_dom"/>
</dbReference>
<dbReference type="FunFam" id="1.10.150.380:FF:000001">
    <property type="entry name" value="Aspartyl/glutamyl-tRNA(Asn/Gln) amidotransferase subunit B"/>
    <property type="match status" value="1"/>
</dbReference>
<evidence type="ECO:0000256" key="9">
    <source>
        <dbReference type="ARBA" id="ARBA00047380"/>
    </source>
</evidence>
<evidence type="ECO:0000256" key="6">
    <source>
        <dbReference type="ARBA" id="ARBA00022840"/>
    </source>
</evidence>
<dbReference type="FunFam" id="1.10.10.410:FF:000001">
    <property type="entry name" value="Aspartyl/glutamyl-tRNA(Asn/Gln) amidotransferase subunit B"/>
    <property type="match status" value="1"/>
</dbReference>
<comment type="function">
    <text evidence="8 11">Allows the formation of correctly charged Asn-tRNA(Asn) or Gln-tRNA(Gln) through the transamidation of misacylated Asp-tRNA(Asn) or Glu-tRNA(Gln) in organisms which lack either or both of asparaginyl-tRNA or glutaminyl-tRNA synthetases. The reaction takes place in the presence of glutamine and ATP through an activated phospho-Asp-tRNA(Asn) or phospho-Glu-tRNA(Gln).</text>
</comment>
<dbReference type="InterPro" id="IPR017959">
    <property type="entry name" value="Asn/Gln-tRNA_amidoTrfase_suB/E"/>
</dbReference>
<dbReference type="EMBL" id="JACWUN010000011">
    <property type="protein sequence ID" value="MBD1401118.1"/>
    <property type="molecule type" value="Genomic_DNA"/>
</dbReference>
<dbReference type="SMART" id="SM00845">
    <property type="entry name" value="GatB_Yqey"/>
    <property type="match status" value="1"/>
</dbReference>
<dbReference type="NCBIfam" id="NF004012">
    <property type="entry name" value="PRK05477.1-2"/>
    <property type="match status" value="1"/>
</dbReference>
<proteinExistence type="inferred from homology"/>
<evidence type="ECO:0000256" key="2">
    <source>
        <dbReference type="ARBA" id="ARBA00011123"/>
    </source>
</evidence>
<evidence type="ECO:0000256" key="10">
    <source>
        <dbReference type="ARBA" id="ARBA00047913"/>
    </source>
</evidence>
<gene>
    <name evidence="11 13" type="primary">gatB</name>
    <name evidence="13" type="ORF">ICT70_10565</name>
</gene>
<dbReference type="Proteomes" id="UP000632828">
    <property type="component" value="Unassembled WGS sequence"/>
</dbReference>
<feature type="domain" description="Asn/Gln amidotransferase" evidence="12">
    <location>
        <begin position="329"/>
        <end position="476"/>
    </location>
</feature>
<keyword evidence="14" id="KW-1185">Reference proteome</keyword>
<organism evidence="13 14">
    <name type="scientific">Pelovirga terrestris</name>
    <dbReference type="NCBI Taxonomy" id="2771352"/>
    <lineage>
        <taxon>Bacteria</taxon>
        <taxon>Pseudomonadati</taxon>
        <taxon>Thermodesulfobacteriota</taxon>
        <taxon>Desulfuromonadia</taxon>
        <taxon>Geobacterales</taxon>
        <taxon>Geobacteraceae</taxon>
        <taxon>Pelovirga</taxon>
    </lineage>
</organism>
<dbReference type="InterPro" id="IPR006075">
    <property type="entry name" value="Asn/Gln-tRNA_Trfase_suB/E_cat"/>
</dbReference>
<keyword evidence="7 11" id="KW-0648">Protein biosynthesis</keyword>
<dbReference type="PANTHER" id="PTHR11659">
    <property type="entry name" value="GLUTAMYL-TRNA GLN AMIDOTRANSFERASE SUBUNIT B MITOCHONDRIAL AND PROKARYOTIC PET112-RELATED"/>
    <property type="match status" value="1"/>
</dbReference>
<evidence type="ECO:0000256" key="1">
    <source>
        <dbReference type="ARBA" id="ARBA00005306"/>
    </source>
</evidence>
<dbReference type="Gene3D" id="1.10.10.410">
    <property type="match status" value="1"/>
</dbReference>
<accession>A0A8J6QYC4</accession>
<dbReference type="NCBIfam" id="NF004015">
    <property type="entry name" value="PRK05477.1-5"/>
    <property type="match status" value="1"/>
</dbReference>
<dbReference type="SUPFAM" id="SSF89095">
    <property type="entry name" value="GatB/YqeY motif"/>
    <property type="match status" value="1"/>
</dbReference>
<comment type="caution">
    <text evidence="13">The sequence shown here is derived from an EMBL/GenBank/DDBJ whole genome shotgun (WGS) entry which is preliminary data.</text>
</comment>
<name>A0A8J6QYC4_9BACT</name>
<dbReference type="Pfam" id="PF02637">
    <property type="entry name" value="GatB_Yqey"/>
    <property type="match status" value="1"/>
</dbReference>
<evidence type="ECO:0000259" key="12">
    <source>
        <dbReference type="SMART" id="SM00845"/>
    </source>
</evidence>
<dbReference type="NCBIfam" id="TIGR00133">
    <property type="entry name" value="gatB"/>
    <property type="match status" value="1"/>
</dbReference>
<evidence type="ECO:0000256" key="3">
    <source>
        <dbReference type="ARBA" id="ARBA00016923"/>
    </source>
</evidence>
<comment type="catalytic activity">
    <reaction evidence="10 11">
        <text>L-glutamyl-tRNA(Gln) + L-glutamine + ATP + H2O = L-glutaminyl-tRNA(Gln) + L-glutamate + ADP + phosphate + H(+)</text>
        <dbReference type="Rhea" id="RHEA:17521"/>
        <dbReference type="Rhea" id="RHEA-COMP:9681"/>
        <dbReference type="Rhea" id="RHEA-COMP:9684"/>
        <dbReference type="ChEBI" id="CHEBI:15377"/>
        <dbReference type="ChEBI" id="CHEBI:15378"/>
        <dbReference type="ChEBI" id="CHEBI:29985"/>
        <dbReference type="ChEBI" id="CHEBI:30616"/>
        <dbReference type="ChEBI" id="CHEBI:43474"/>
        <dbReference type="ChEBI" id="CHEBI:58359"/>
        <dbReference type="ChEBI" id="CHEBI:78520"/>
        <dbReference type="ChEBI" id="CHEBI:78521"/>
        <dbReference type="ChEBI" id="CHEBI:456216"/>
    </reaction>
</comment>
<reference evidence="13" key="1">
    <citation type="submission" date="2020-09" db="EMBL/GenBank/DDBJ databases">
        <title>Pelobacter alkaliphilus sp. nov., a novel anaerobic arsenate-reducing bacterium from terrestrial mud volcano.</title>
        <authorList>
            <person name="Khomyakova M.A."/>
            <person name="Merkel A.Y."/>
            <person name="Slobodkin A.I."/>
        </authorList>
    </citation>
    <scope>NUCLEOTIDE SEQUENCE</scope>
    <source>
        <strain evidence="13">M08fum</strain>
    </source>
</reference>
<dbReference type="InterPro" id="IPR004413">
    <property type="entry name" value="GatB"/>
</dbReference>
<dbReference type="GO" id="GO:0006412">
    <property type="term" value="P:translation"/>
    <property type="evidence" value="ECO:0007669"/>
    <property type="project" value="UniProtKB-UniRule"/>
</dbReference>
<dbReference type="InterPro" id="IPR042114">
    <property type="entry name" value="GatB_C_1"/>
</dbReference>
<evidence type="ECO:0000256" key="4">
    <source>
        <dbReference type="ARBA" id="ARBA00022598"/>
    </source>
</evidence>
<dbReference type="PROSITE" id="PS01234">
    <property type="entry name" value="GATB"/>
    <property type="match status" value="1"/>
</dbReference>
<dbReference type="GO" id="GO:0070681">
    <property type="term" value="P:glutaminyl-tRNAGln biosynthesis via transamidation"/>
    <property type="evidence" value="ECO:0007669"/>
    <property type="project" value="TreeGrafter"/>
</dbReference>